<dbReference type="STRING" id="641524.ADICYQ_4340"/>
<organism evidence="2 3">
    <name type="scientific">Cyclobacterium qasimii M12-11B</name>
    <dbReference type="NCBI Taxonomy" id="641524"/>
    <lineage>
        <taxon>Bacteria</taxon>
        <taxon>Pseudomonadati</taxon>
        <taxon>Bacteroidota</taxon>
        <taxon>Cytophagia</taxon>
        <taxon>Cytophagales</taxon>
        <taxon>Cyclobacteriaceae</taxon>
        <taxon>Cyclobacterium</taxon>
    </lineage>
</organism>
<evidence type="ECO:0008006" key="4">
    <source>
        <dbReference type="Google" id="ProtNLM"/>
    </source>
</evidence>
<proteinExistence type="predicted"/>
<dbReference type="EMBL" id="ATNM01000143">
    <property type="protein sequence ID" value="EPR66578.1"/>
    <property type="molecule type" value="Genomic_DNA"/>
</dbReference>
<dbReference type="InterPro" id="IPR019546">
    <property type="entry name" value="TAT_signal_bac_arc"/>
</dbReference>
<dbReference type="AlphaFoldDB" id="S7WR28"/>
<feature type="compositionally biased region" description="Basic residues" evidence="1">
    <location>
        <begin position="37"/>
        <end position="55"/>
    </location>
</feature>
<feature type="region of interest" description="Disordered" evidence="1">
    <location>
        <begin position="34"/>
        <end position="55"/>
    </location>
</feature>
<dbReference type="PROSITE" id="PS51318">
    <property type="entry name" value="TAT"/>
    <property type="match status" value="1"/>
</dbReference>
<dbReference type="RefSeq" id="WP_020892015.1">
    <property type="nucleotide sequence ID" value="NZ_ATNM01000143.1"/>
</dbReference>
<name>S7WR28_9BACT</name>
<evidence type="ECO:0000256" key="1">
    <source>
        <dbReference type="SAM" id="MobiDB-lite"/>
    </source>
</evidence>
<evidence type="ECO:0000313" key="3">
    <source>
        <dbReference type="Proteomes" id="UP000014974"/>
    </source>
</evidence>
<gene>
    <name evidence="2" type="ORF">ADICYQ_4340</name>
</gene>
<sequence length="55" mass="5901">MAKNNKLTRRDAIKLSAGSGIALALGTTKGFSETAAKRKTLYKRKTKRRGPPPGS</sequence>
<accession>S7WR28</accession>
<dbReference type="InterPro" id="IPR006311">
    <property type="entry name" value="TAT_signal"/>
</dbReference>
<protein>
    <recommendedName>
        <fullName evidence="4">Twin-arginine translocation signal domain-containing protein</fullName>
    </recommendedName>
</protein>
<reference evidence="2 3" key="1">
    <citation type="journal article" date="2013" name="Genome Announc.">
        <title>Draft Genome Sequence of Cyclobacterium qasimii Strain M12-11BT, Isolated from Arctic Marine Sediment.</title>
        <authorList>
            <person name="Shivaji S."/>
            <person name="Ara S."/>
            <person name="Singh A."/>
            <person name="Kumar Pinnaka A."/>
        </authorList>
    </citation>
    <scope>NUCLEOTIDE SEQUENCE [LARGE SCALE GENOMIC DNA]</scope>
    <source>
        <strain evidence="2 3">M12-11B</strain>
    </source>
</reference>
<dbReference type="Proteomes" id="UP000014974">
    <property type="component" value="Unassembled WGS sequence"/>
</dbReference>
<evidence type="ECO:0000313" key="2">
    <source>
        <dbReference type="EMBL" id="EPR66578.1"/>
    </source>
</evidence>
<comment type="caution">
    <text evidence="2">The sequence shown here is derived from an EMBL/GenBank/DDBJ whole genome shotgun (WGS) entry which is preliminary data.</text>
</comment>
<dbReference type="NCBIfam" id="TIGR01409">
    <property type="entry name" value="TAT_signal_seq"/>
    <property type="match status" value="1"/>
</dbReference>